<organism evidence="1">
    <name type="scientific">Arundo donax</name>
    <name type="common">Giant reed</name>
    <name type="synonym">Donax arundinaceus</name>
    <dbReference type="NCBI Taxonomy" id="35708"/>
    <lineage>
        <taxon>Eukaryota</taxon>
        <taxon>Viridiplantae</taxon>
        <taxon>Streptophyta</taxon>
        <taxon>Embryophyta</taxon>
        <taxon>Tracheophyta</taxon>
        <taxon>Spermatophyta</taxon>
        <taxon>Magnoliopsida</taxon>
        <taxon>Liliopsida</taxon>
        <taxon>Poales</taxon>
        <taxon>Poaceae</taxon>
        <taxon>PACMAD clade</taxon>
        <taxon>Arundinoideae</taxon>
        <taxon>Arundineae</taxon>
        <taxon>Arundo</taxon>
    </lineage>
</organism>
<name>A0A0A9H301_ARUDO</name>
<reference evidence="1" key="1">
    <citation type="submission" date="2014-09" db="EMBL/GenBank/DDBJ databases">
        <authorList>
            <person name="Magalhaes I.L.F."/>
            <person name="Oliveira U."/>
            <person name="Santos F.R."/>
            <person name="Vidigal T.H.D.A."/>
            <person name="Brescovit A.D."/>
            <person name="Santos A.J."/>
        </authorList>
    </citation>
    <scope>NUCLEOTIDE SEQUENCE</scope>
    <source>
        <tissue evidence="1">Shoot tissue taken approximately 20 cm above the soil surface</tissue>
    </source>
</reference>
<evidence type="ECO:0000313" key="1">
    <source>
        <dbReference type="EMBL" id="JAE27263.1"/>
    </source>
</evidence>
<dbReference type="EMBL" id="GBRH01170633">
    <property type="protein sequence ID" value="JAE27263.1"/>
    <property type="molecule type" value="Transcribed_RNA"/>
</dbReference>
<reference evidence="1" key="2">
    <citation type="journal article" date="2015" name="Data Brief">
        <title>Shoot transcriptome of the giant reed, Arundo donax.</title>
        <authorList>
            <person name="Barrero R.A."/>
            <person name="Guerrero F.D."/>
            <person name="Moolhuijzen P."/>
            <person name="Goolsby J.A."/>
            <person name="Tidwell J."/>
            <person name="Bellgard S.E."/>
            <person name="Bellgard M.I."/>
        </authorList>
    </citation>
    <scope>NUCLEOTIDE SEQUENCE</scope>
    <source>
        <tissue evidence="1">Shoot tissue taken approximately 20 cm above the soil surface</tissue>
    </source>
</reference>
<protein>
    <submittedName>
        <fullName evidence="1">Uncharacterized protein</fullName>
    </submittedName>
</protein>
<dbReference type="AlphaFoldDB" id="A0A0A9H301"/>
<proteinExistence type="predicted"/>
<sequence length="28" mass="3175">MPHAGSAQVRSFGSESDWMFPLCLYDNK</sequence>
<accession>A0A0A9H301</accession>